<dbReference type="PANTHER" id="PTHR44688:SF16">
    <property type="entry name" value="DNA-BINDING TRANSCRIPTIONAL ACTIVATOR DEVR_DOSR"/>
    <property type="match status" value="1"/>
</dbReference>
<dbReference type="RefSeq" id="WP_165181745.1">
    <property type="nucleotide sequence ID" value="NZ_JAAKZI010000013.1"/>
</dbReference>
<protein>
    <submittedName>
        <fullName evidence="5">Response regulator transcription factor</fullName>
    </submittedName>
</protein>
<dbReference type="InterPro" id="IPR036388">
    <property type="entry name" value="WH-like_DNA-bd_sf"/>
</dbReference>
<evidence type="ECO:0000313" key="6">
    <source>
        <dbReference type="Proteomes" id="UP000479226"/>
    </source>
</evidence>
<dbReference type="SUPFAM" id="SSF46894">
    <property type="entry name" value="C-terminal effector domain of the bipartite response regulators"/>
    <property type="match status" value="1"/>
</dbReference>
<dbReference type="Pfam" id="PF00196">
    <property type="entry name" value="GerE"/>
    <property type="match status" value="1"/>
</dbReference>
<name>A0ABX0D9R2_9MICC</name>
<evidence type="ECO:0000259" key="4">
    <source>
        <dbReference type="PROSITE" id="PS50043"/>
    </source>
</evidence>
<dbReference type="InterPro" id="IPR016032">
    <property type="entry name" value="Sig_transdc_resp-reg_C-effctor"/>
</dbReference>
<dbReference type="PRINTS" id="PR00038">
    <property type="entry name" value="HTHLUXR"/>
</dbReference>
<accession>A0ABX0D9R2</accession>
<keyword evidence="3" id="KW-0804">Transcription</keyword>
<dbReference type="PROSITE" id="PS50043">
    <property type="entry name" value="HTH_LUXR_2"/>
    <property type="match status" value="1"/>
</dbReference>
<evidence type="ECO:0000313" key="5">
    <source>
        <dbReference type="EMBL" id="NGN83614.1"/>
    </source>
</evidence>
<dbReference type="EMBL" id="JAAKZI010000013">
    <property type="protein sequence ID" value="NGN83614.1"/>
    <property type="molecule type" value="Genomic_DNA"/>
</dbReference>
<dbReference type="InterPro" id="IPR000792">
    <property type="entry name" value="Tscrpt_reg_LuxR_C"/>
</dbReference>
<gene>
    <name evidence="5" type="ORF">G6N77_09115</name>
</gene>
<evidence type="ECO:0000256" key="1">
    <source>
        <dbReference type="ARBA" id="ARBA00023015"/>
    </source>
</evidence>
<dbReference type="CDD" id="cd06170">
    <property type="entry name" value="LuxR_C_like"/>
    <property type="match status" value="1"/>
</dbReference>
<dbReference type="Gene3D" id="1.10.10.10">
    <property type="entry name" value="Winged helix-like DNA-binding domain superfamily/Winged helix DNA-binding domain"/>
    <property type="match status" value="1"/>
</dbReference>
<evidence type="ECO:0000256" key="3">
    <source>
        <dbReference type="ARBA" id="ARBA00023163"/>
    </source>
</evidence>
<dbReference type="PANTHER" id="PTHR44688">
    <property type="entry name" value="DNA-BINDING TRANSCRIPTIONAL ACTIVATOR DEVR_DOSR"/>
    <property type="match status" value="1"/>
</dbReference>
<dbReference type="SMART" id="SM00421">
    <property type="entry name" value="HTH_LUXR"/>
    <property type="match status" value="1"/>
</dbReference>
<sequence length="915" mass="97808">MRRQTGQALGEPFCRDTELAEITGRLLDRQCRAVFLAADMGLGTTSILRRLAASAPGNAPVIFLHGTPSLSAVPFGVLAPYLKRATATLVVSHIDAIREMLGLFAERSEEISRATGEAAGMPLLAIDEGDFIDRSTAEVAVSLAQSGSAKLVVSHRPLREPVDPLPQLWHDGLAEKIQLQPLDRDAGHEFCVGVLGGRMAPGTSWYFWSSAGGNPLLMWLLMADAVENGWVKKRSGVWLAPPEGRPQGRALQDVVRMQLRGLSPQARHSLNLVALSEPVSAAVIADIAGREALAELRERHLVHASLTGSGQIQLINPIYGDIIRTMVPRAESLILHRQLEERVQADSFLPQALIRRVVWALDNSEQVPSDKLLLAAMFASKLFQSPLALRLAGAVTGTGYTQRARAVKARAHYNLGNYAKAAELLDGAEERATNVSELLVGVLVRAETRAAMREPAELGFASGQAVRVAGERLALEDPANAAIIRAQADGRAQVLDALTLSRQGDYQQLGLLAGRALAIPERTNDPEFWINRAIMLALEAERLTAGGLPVQGMARASEALAIRQTEGHEVFFVPETILERMLCASLAAGEWGQVADLLRAVDTDLPAAVVSFGGSAAAARGLMLLRQGRLAEALASLGAAGDALAASDPQHLAGCCTAVTFYVAAALGEREEALRLLGQYRPDHGMFVTSSYEGAYLAAGRGHLEAARRRGANGKKYDGGVPAELTAIADQWADRGMVLAEINALVLALDFDVDAVSPRLRRVAERMEGPWAAALAGFGRAVEEGTGHGMLDAAERLMATEMFRLATTAFQLAESRSVQGRHGSVAHFARSGLVRARVALGLAADPQTQAGALAVKELLTRRELEISQLAADGLTDKDIAAQLHVSVRTVEGHLYRSYGKLGITARSELALVIGK</sequence>
<dbReference type="Proteomes" id="UP000479226">
    <property type="component" value="Unassembled WGS sequence"/>
</dbReference>
<keyword evidence="1" id="KW-0805">Transcription regulation</keyword>
<evidence type="ECO:0000256" key="2">
    <source>
        <dbReference type="ARBA" id="ARBA00023125"/>
    </source>
</evidence>
<comment type="caution">
    <text evidence="5">The sequence shown here is derived from an EMBL/GenBank/DDBJ whole genome shotgun (WGS) entry which is preliminary data.</text>
</comment>
<keyword evidence="2" id="KW-0238">DNA-binding</keyword>
<reference evidence="5 6" key="1">
    <citation type="submission" date="2020-02" db="EMBL/GenBank/DDBJ databases">
        <title>Genome sequence of the type strain DSM 27180 of Arthrobacter silviterrae.</title>
        <authorList>
            <person name="Gao J."/>
            <person name="Sun J."/>
        </authorList>
    </citation>
    <scope>NUCLEOTIDE SEQUENCE [LARGE SCALE GENOMIC DNA]</scope>
    <source>
        <strain evidence="5 6">DSM 27180</strain>
    </source>
</reference>
<organism evidence="5 6">
    <name type="scientific">Arthrobacter silviterrae</name>
    <dbReference type="NCBI Taxonomy" id="2026658"/>
    <lineage>
        <taxon>Bacteria</taxon>
        <taxon>Bacillati</taxon>
        <taxon>Actinomycetota</taxon>
        <taxon>Actinomycetes</taxon>
        <taxon>Micrococcales</taxon>
        <taxon>Micrococcaceae</taxon>
        <taxon>Arthrobacter</taxon>
    </lineage>
</organism>
<keyword evidence="6" id="KW-1185">Reference proteome</keyword>
<feature type="domain" description="HTH luxR-type" evidence="4">
    <location>
        <begin position="852"/>
        <end position="915"/>
    </location>
</feature>
<proteinExistence type="predicted"/>